<proteinExistence type="inferred from homology"/>
<evidence type="ECO:0000313" key="4">
    <source>
        <dbReference type="Proteomes" id="UP000503278"/>
    </source>
</evidence>
<dbReference type="PRINTS" id="PR00111">
    <property type="entry name" value="ABHYDROLASE"/>
</dbReference>
<dbReference type="GO" id="GO:0016787">
    <property type="term" value="F:hydrolase activity"/>
    <property type="evidence" value="ECO:0007669"/>
    <property type="project" value="UniProtKB-KW"/>
</dbReference>
<sequence length="265" mass="29470">MNIVQRNNVRITGQGEKVIVFAHGFGCDQNVWRHVMKPFESNYKLILFDFVGCGNSDLSAYDSERYASLDGYAKDILEIFEVLNLKNIIFVGHSVAGMIGIRAAIKCPDYFDKLIFVAPSPCYINDGEYTGGMERADLEALLAIMDSNYLGWSSALAPQVMANADRPELGEELTANFCATDPDIAREFARVTFLSDSREDLPKITIPSLTLQCSDDILAPLTIGEYMHKNIPLNTLYIMKATGHCPHLSEPEETIELLGKYIGLN</sequence>
<dbReference type="AlphaFoldDB" id="A0A7L5E6L1"/>
<comment type="similarity">
    <text evidence="1">Belongs to the AB hydrolase superfamily.</text>
</comment>
<accession>A0A7L5E6L1</accession>
<evidence type="ECO:0000313" key="3">
    <source>
        <dbReference type="EMBL" id="QJD98298.1"/>
    </source>
</evidence>
<evidence type="ECO:0000256" key="1">
    <source>
        <dbReference type="ARBA" id="ARBA00008645"/>
    </source>
</evidence>
<dbReference type="Pfam" id="PF12697">
    <property type="entry name" value="Abhydrolase_6"/>
    <property type="match status" value="1"/>
</dbReference>
<reference evidence="3 4" key="1">
    <citation type="submission" date="2020-04" db="EMBL/GenBank/DDBJ databases">
        <title>Genome sequencing of novel species.</title>
        <authorList>
            <person name="Heo J."/>
            <person name="Kim S.-J."/>
            <person name="Kim J.-S."/>
            <person name="Hong S.-B."/>
            <person name="Kwon S.-W."/>
        </authorList>
    </citation>
    <scope>NUCLEOTIDE SEQUENCE [LARGE SCALE GENOMIC DNA]</scope>
    <source>
        <strain evidence="3 4">F39-2</strain>
    </source>
</reference>
<evidence type="ECO:0000259" key="2">
    <source>
        <dbReference type="Pfam" id="PF12697"/>
    </source>
</evidence>
<keyword evidence="3" id="KW-0378">Hydrolase</keyword>
<dbReference type="InterPro" id="IPR029058">
    <property type="entry name" value="AB_hydrolase_fold"/>
</dbReference>
<organism evidence="3 4">
    <name type="scientific">Mucilaginibacter robiniae</name>
    <dbReference type="NCBI Taxonomy" id="2728022"/>
    <lineage>
        <taxon>Bacteria</taxon>
        <taxon>Pseudomonadati</taxon>
        <taxon>Bacteroidota</taxon>
        <taxon>Sphingobacteriia</taxon>
        <taxon>Sphingobacteriales</taxon>
        <taxon>Sphingobacteriaceae</taxon>
        <taxon>Mucilaginibacter</taxon>
    </lineage>
</organism>
<dbReference type="PANTHER" id="PTHR43039">
    <property type="entry name" value="ESTERASE-RELATED"/>
    <property type="match status" value="1"/>
</dbReference>
<feature type="domain" description="AB hydrolase-1" evidence="2">
    <location>
        <begin position="19"/>
        <end position="256"/>
    </location>
</feature>
<dbReference type="KEGG" id="mrob:HH214_04785"/>
<dbReference type="EMBL" id="CP051682">
    <property type="protein sequence ID" value="QJD98298.1"/>
    <property type="molecule type" value="Genomic_DNA"/>
</dbReference>
<name>A0A7L5E6L1_9SPHI</name>
<dbReference type="SUPFAM" id="SSF53474">
    <property type="entry name" value="alpha/beta-Hydrolases"/>
    <property type="match status" value="1"/>
</dbReference>
<dbReference type="Gene3D" id="3.40.50.1820">
    <property type="entry name" value="alpha/beta hydrolase"/>
    <property type="match status" value="1"/>
</dbReference>
<dbReference type="InterPro" id="IPR000073">
    <property type="entry name" value="AB_hydrolase_1"/>
</dbReference>
<dbReference type="Proteomes" id="UP000503278">
    <property type="component" value="Chromosome"/>
</dbReference>
<gene>
    <name evidence="3" type="ORF">HH214_04785</name>
</gene>
<protein>
    <submittedName>
        <fullName evidence="3">Alpha/beta hydrolase</fullName>
    </submittedName>
</protein>
<keyword evidence="4" id="KW-1185">Reference proteome</keyword>